<gene>
    <name evidence="1" type="ORF">SAMN05443248_7560</name>
</gene>
<dbReference type="AlphaFoldDB" id="A0A1M5XRN2"/>
<name>A0A1M5XRN2_9BRAD</name>
<proteinExistence type="predicted"/>
<evidence type="ECO:0000313" key="1">
    <source>
        <dbReference type="EMBL" id="SHI02416.1"/>
    </source>
</evidence>
<evidence type="ECO:0000313" key="2">
    <source>
        <dbReference type="Proteomes" id="UP000189796"/>
    </source>
</evidence>
<reference evidence="1 2" key="1">
    <citation type="submission" date="2016-11" db="EMBL/GenBank/DDBJ databases">
        <authorList>
            <person name="Jaros S."/>
            <person name="Januszkiewicz K."/>
            <person name="Wedrychowicz H."/>
        </authorList>
    </citation>
    <scope>NUCLEOTIDE SEQUENCE [LARGE SCALE GENOMIC DNA]</scope>
    <source>
        <strain evidence="1 2">GAS138</strain>
    </source>
</reference>
<organism evidence="1 2">
    <name type="scientific">Bradyrhizobium erythrophlei</name>
    <dbReference type="NCBI Taxonomy" id="1437360"/>
    <lineage>
        <taxon>Bacteria</taxon>
        <taxon>Pseudomonadati</taxon>
        <taxon>Pseudomonadota</taxon>
        <taxon>Alphaproteobacteria</taxon>
        <taxon>Hyphomicrobiales</taxon>
        <taxon>Nitrobacteraceae</taxon>
        <taxon>Bradyrhizobium</taxon>
    </lineage>
</organism>
<accession>A0A1M5XRN2</accession>
<sequence length="120" mass="13255">MRQSIAPLRRTAMQAATVQHPTLWIVAHARIAPAFWHVAHVRVLECEKFVGVSIQPLVPANCRPPRVSEKPAGPGAKSLLLARRAGVHIDFHADRHFNDLGRFPGHDSLLRVAVRSPLKG</sequence>
<dbReference type="Proteomes" id="UP000189796">
    <property type="component" value="Chromosome I"/>
</dbReference>
<dbReference type="EMBL" id="LT670817">
    <property type="protein sequence ID" value="SHI02416.1"/>
    <property type="molecule type" value="Genomic_DNA"/>
</dbReference>
<protein>
    <submittedName>
        <fullName evidence="1">Uncharacterized protein</fullName>
    </submittedName>
</protein>